<dbReference type="AlphaFoldDB" id="A0AAE3ZKI0"/>
<reference evidence="7 8" key="1">
    <citation type="submission" date="2023-07" db="EMBL/GenBank/DDBJ databases">
        <title>Sequencing the genomes of 1000 actinobacteria strains.</title>
        <authorList>
            <person name="Klenk H.-P."/>
        </authorList>
    </citation>
    <scope>NUCLEOTIDE SEQUENCE [LARGE SCALE GENOMIC DNA]</scope>
    <source>
        <strain evidence="7 8">DSM 44711</strain>
    </source>
</reference>
<evidence type="ECO:0000256" key="4">
    <source>
        <dbReference type="ARBA" id="ARBA00022833"/>
    </source>
</evidence>
<gene>
    <name evidence="7" type="ORF">J2S44_000877</name>
</gene>
<dbReference type="PANTHER" id="PTHR42978">
    <property type="entry name" value="QUORUM-QUENCHING LACTONASE YTNP-RELATED-RELATED"/>
    <property type="match status" value="1"/>
</dbReference>
<name>A0AAE3ZKI0_9ACTN</name>
<organism evidence="7 8">
    <name type="scientific">Catenuloplanes niger</name>
    <dbReference type="NCBI Taxonomy" id="587534"/>
    <lineage>
        <taxon>Bacteria</taxon>
        <taxon>Bacillati</taxon>
        <taxon>Actinomycetota</taxon>
        <taxon>Actinomycetes</taxon>
        <taxon>Micromonosporales</taxon>
        <taxon>Micromonosporaceae</taxon>
        <taxon>Catenuloplanes</taxon>
    </lineage>
</organism>
<dbReference type="Proteomes" id="UP001183629">
    <property type="component" value="Unassembled WGS sequence"/>
</dbReference>
<evidence type="ECO:0000256" key="1">
    <source>
        <dbReference type="ARBA" id="ARBA00007749"/>
    </source>
</evidence>
<dbReference type="RefSeq" id="WP_310409207.1">
    <property type="nucleotide sequence ID" value="NZ_JAVDYC010000001.1"/>
</dbReference>
<protein>
    <submittedName>
        <fullName evidence="7">Glyoxylase-like metal-dependent hydrolase (Beta-lactamase superfamily II)</fullName>
    </submittedName>
</protein>
<dbReference type="EMBL" id="JAVDYC010000001">
    <property type="protein sequence ID" value="MDR7320627.1"/>
    <property type="molecule type" value="Genomic_DNA"/>
</dbReference>
<dbReference type="InterPro" id="IPR051013">
    <property type="entry name" value="MBL_superfamily_lactonases"/>
</dbReference>
<feature type="domain" description="Metallo-beta-lactamase" evidence="6">
    <location>
        <begin position="52"/>
        <end position="265"/>
    </location>
</feature>
<keyword evidence="3 7" id="KW-0378">Hydrolase</keyword>
<dbReference type="SUPFAM" id="SSF56281">
    <property type="entry name" value="Metallo-hydrolase/oxidoreductase"/>
    <property type="match status" value="1"/>
</dbReference>
<feature type="region of interest" description="Disordered" evidence="5">
    <location>
        <begin position="1"/>
        <end position="21"/>
    </location>
</feature>
<dbReference type="InterPro" id="IPR036866">
    <property type="entry name" value="RibonucZ/Hydroxyglut_hydro"/>
</dbReference>
<keyword evidence="8" id="KW-1185">Reference proteome</keyword>
<evidence type="ECO:0000259" key="6">
    <source>
        <dbReference type="SMART" id="SM00849"/>
    </source>
</evidence>
<evidence type="ECO:0000256" key="5">
    <source>
        <dbReference type="SAM" id="MobiDB-lite"/>
    </source>
</evidence>
<comment type="similarity">
    <text evidence="1">Belongs to the metallo-beta-lactamase superfamily.</text>
</comment>
<keyword evidence="4" id="KW-0862">Zinc</keyword>
<evidence type="ECO:0000256" key="2">
    <source>
        <dbReference type="ARBA" id="ARBA00022723"/>
    </source>
</evidence>
<dbReference type="GO" id="GO:0016787">
    <property type="term" value="F:hydrolase activity"/>
    <property type="evidence" value="ECO:0007669"/>
    <property type="project" value="UniProtKB-KW"/>
</dbReference>
<accession>A0AAE3ZKI0</accession>
<dbReference type="PANTHER" id="PTHR42978:SF3">
    <property type="entry name" value="BLR3078 PROTEIN"/>
    <property type="match status" value="1"/>
</dbReference>
<dbReference type="Pfam" id="PF00753">
    <property type="entry name" value="Lactamase_B"/>
    <property type="match status" value="1"/>
</dbReference>
<evidence type="ECO:0000313" key="7">
    <source>
        <dbReference type="EMBL" id="MDR7320627.1"/>
    </source>
</evidence>
<sequence length="284" mass="30780">MPKIEATPYTGPLPPASPPAGTGLFQLPTGSYLTRAALAFRGGRWVEHRDFASTAVLVRHPDGDVLIDAGFGADAARHIRTLPAFRRSRHRLGDTARQQLDAAGYDRRRLLGVVLTHSHWDHVSGLDSLDVPVWLAPGERQYAGRATDDRVFSLVTRHHTIREYTFEGPAYLGFASSYDVHGDGSVVIVPAAGHTPGSVVVFVTLPAGQRFAFIGDLTWQLDGITRRAERPLLLRTLADSDAAAVRADLSRVIALADRVHLVPAHDARAYHGIPRLTAETAAAS</sequence>
<comment type="caution">
    <text evidence="7">The sequence shown here is derived from an EMBL/GenBank/DDBJ whole genome shotgun (WGS) entry which is preliminary data.</text>
</comment>
<evidence type="ECO:0000256" key="3">
    <source>
        <dbReference type="ARBA" id="ARBA00022801"/>
    </source>
</evidence>
<dbReference type="SMART" id="SM00849">
    <property type="entry name" value="Lactamase_B"/>
    <property type="match status" value="1"/>
</dbReference>
<dbReference type="GO" id="GO:0046872">
    <property type="term" value="F:metal ion binding"/>
    <property type="evidence" value="ECO:0007669"/>
    <property type="project" value="UniProtKB-KW"/>
</dbReference>
<keyword evidence="2" id="KW-0479">Metal-binding</keyword>
<dbReference type="InterPro" id="IPR001279">
    <property type="entry name" value="Metallo-B-lactamas"/>
</dbReference>
<evidence type="ECO:0000313" key="8">
    <source>
        <dbReference type="Proteomes" id="UP001183629"/>
    </source>
</evidence>
<dbReference type="Gene3D" id="3.60.15.10">
    <property type="entry name" value="Ribonuclease Z/Hydroxyacylglutathione hydrolase-like"/>
    <property type="match status" value="1"/>
</dbReference>
<proteinExistence type="inferred from homology"/>